<dbReference type="RefSeq" id="WP_052446346.1">
    <property type="nucleotide sequence ID" value="NZ_FNGU01000001.1"/>
</dbReference>
<evidence type="ECO:0000313" key="2">
    <source>
        <dbReference type="Proteomes" id="UP000182146"/>
    </source>
</evidence>
<organism evidence="1 2">
    <name type="scientific">Geoalkalibacter ferrihydriticus</name>
    <dbReference type="NCBI Taxonomy" id="392333"/>
    <lineage>
        <taxon>Bacteria</taxon>
        <taxon>Pseudomonadati</taxon>
        <taxon>Thermodesulfobacteriota</taxon>
        <taxon>Desulfuromonadia</taxon>
        <taxon>Desulfuromonadales</taxon>
        <taxon>Geoalkalibacteraceae</taxon>
        <taxon>Geoalkalibacter</taxon>
    </lineage>
</organism>
<dbReference type="Proteomes" id="UP000182146">
    <property type="component" value="Unassembled WGS sequence"/>
</dbReference>
<protein>
    <submittedName>
        <fullName evidence="1">Uncharacterized protein</fullName>
    </submittedName>
</protein>
<dbReference type="OrthoDB" id="5402382at2"/>
<dbReference type="AlphaFoldDB" id="A0A1G9I446"/>
<proteinExistence type="predicted"/>
<sequence length="150" mass="16741">MAQRITYIVGFLLVCGLYLWGSPAGAVPAEGEEFRIGHEPRKRGNILDLFFGPAPPLPTERGKLVIYAFHDANGNNRRDPGERELHGKIHCTVGDITYQVPAFIPGLDLSGGYDIECEGENYLPLLIESHVFIERRGQIIRIDLPCQKLN</sequence>
<reference evidence="1 2" key="1">
    <citation type="submission" date="2016-10" db="EMBL/GenBank/DDBJ databases">
        <authorList>
            <person name="de Groot N.N."/>
        </authorList>
    </citation>
    <scope>NUCLEOTIDE SEQUENCE [LARGE SCALE GENOMIC DNA]</scope>
    <source>
        <strain evidence="1 2">DSM 17813</strain>
    </source>
</reference>
<accession>A0A1G9I446</accession>
<name>A0A1G9I446_9BACT</name>
<gene>
    <name evidence="1" type="ORF">SAMN05660860_00010</name>
</gene>
<dbReference type="EMBL" id="FNGU01000001">
    <property type="protein sequence ID" value="SDL19593.1"/>
    <property type="molecule type" value="Genomic_DNA"/>
</dbReference>
<evidence type="ECO:0000313" key="1">
    <source>
        <dbReference type="EMBL" id="SDL19593.1"/>
    </source>
</evidence>